<evidence type="ECO:0000259" key="8">
    <source>
        <dbReference type="Pfam" id="PF00881"/>
    </source>
</evidence>
<dbReference type="OrthoDB" id="9812105at2"/>
<sequence length="224" mass="26149">MDKETKKKEILDAFNFRHACKEFDETKKISKDDMNFILETARLSPSSFGFEPWRLINIKNDDLKTKLLDTTWGAQKQLPTSSDFIVILARKDDMRYDSEYIHNFMKEIQKVPEEMLETRINVFKNFQESGFKLLESERTLFDWACKQTYILLGNVMTAAAQIGIDSCPVEGFDREKTEDLLHREGVIDKNKFGISVMVAFGYRKADPSRPKTRQNIEEILEVIE</sequence>
<dbReference type="CDD" id="cd02149">
    <property type="entry name" value="NfsB-like"/>
    <property type="match status" value="1"/>
</dbReference>
<comment type="similarity">
    <text evidence="2">Belongs to the nitroreductase family.</text>
</comment>
<dbReference type="Gene3D" id="3.40.109.10">
    <property type="entry name" value="NADH Oxidase"/>
    <property type="match status" value="1"/>
</dbReference>
<dbReference type="SUPFAM" id="SSF55469">
    <property type="entry name" value="FMN-dependent nitroreductase-like"/>
    <property type="match status" value="1"/>
</dbReference>
<keyword evidence="6" id="KW-0560">Oxidoreductase</keyword>
<dbReference type="GO" id="GO:0005829">
    <property type="term" value="C:cytosol"/>
    <property type="evidence" value="ECO:0007669"/>
    <property type="project" value="TreeGrafter"/>
</dbReference>
<dbReference type="GO" id="GO:0046857">
    <property type="term" value="F:oxidoreductase activity, acting on other nitrogenous compounds as donors, with NAD or NADP as acceptor"/>
    <property type="evidence" value="ECO:0007669"/>
    <property type="project" value="TreeGrafter"/>
</dbReference>
<protein>
    <submittedName>
        <fullName evidence="9">Nitroreductase</fullName>
    </submittedName>
</protein>
<keyword evidence="5" id="KW-0521">NADP</keyword>
<reference evidence="10" key="1">
    <citation type="submission" date="2015-07" db="EMBL/GenBank/DDBJ databases">
        <title>Draft genome sequence of the purine-degrading Gottschalkia purinilyticum DSM 1384 (formerly Clostridium purinilyticum).</title>
        <authorList>
            <person name="Poehlein A."/>
            <person name="Schiel-Bengelsdorf B."/>
            <person name="Bengelsdorf F.R."/>
            <person name="Daniel R."/>
            <person name="Duerre P."/>
        </authorList>
    </citation>
    <scope>NUCLEOTIDE SEQUENCE [LARGE SCALE GENOMIC DNA]</scope>
    <source>
        <strain evidence="10">DSM 1384</strain>
    </source>
</reference>
<evidence type="ECO:0000313" key="9">
    <source>
        <dbReference type="EMBL" id="KNF06957.1"/>
    </source>
</evidence>
<feature type="domain" description="Nitroreductase" evidence="8">
    <location>
        <begin position="17"/>
        <end position="202"/>
    </location>
</feature>
<keyword evidence="7" id="KW-0520">NAD</keyword>
<dbReference type="InterPro" id="IPR029479">
    <property type="entry name" value="Nitroreductase"/>
</dbReference>
<dbReference type="Proteomes" id="UP000037267">
    <property type="component" value="Unassembled WGS sequence"/>
</dbReference>
<accession>A0A0L0W660</accession>
<evidence type="ECO:0000256" key="1">
    <source>
        <dbReference type="ARBA" id="ARBA00001917"/>
    </source>
</evidence>
<dbReference type="RefSeq" id="WP_050379113.1">
    <property type="nucleotide sequence ID" value="NZ_LGSS01000046.1"/>
</dbReference>
<organism evidence="9 10">
    <name type="scientific">Gottschalkia purinilytica</name>
    <name type="common">Clostridium purinilyticum</name>
    <dbReference type="NCBI Taxonomy" id="1503"/>
    <lineage>
        <taxon>Bacteria</taxon>
        <taxon>Bacillati</taxon>
        <taxon>Bacillota</taxon>
        <taxon>Tissierellia</taxon>
        <taxon>Tissierellales</taxon>
        <taxon>Gottschalkiaceae</taxon>
        <taxon>Gottschalkia</taxon>
    </lineage>
</organism>
<dbReference type="GO" id="GO:0046256">
    <property type="term" value="P:2,4,6-trinitrotoluene catabolic process"/>
    <property type="evidence" value="ECO:0007669"/>
    <property type="project" value="TreeGrafter"/>
</dbReference>
<dbReference type="Pfam" id="PF00881">
    <property type="entry name" value="Nitroreductase"/>
    <property type="match status" value="1"/>
</dbReference>
<name>A0A0L0W660_GOTPU</name>
<evidence type="ECO:0000256" key="4">
    <source>
        <dbReference type="ARBA" id="ARBA00022643"/>
    </source>
</evidence>
<keyword evidence="10" id="KW-1185">Reference proteome</keyword>
<keyword evidence="4" id="KW-0288">FMN</keyword>
<dbReference type="InterPro" id="IPR000415">
    <property type="entry name" value="Nitroreductase-like"/>
</dbReference>
<evidence type="ECO:0000256" key="7">
    <source>
        <dbReference type="ARBA" id="ARBA00023027"/>
    </source>
</evidence>
<evidence type="ECO:0000256" key="2">
    <source>
        <dbReference type="ARBA" id="ARBA00007118"/>
    </source>
</evidence>
<dbReference type="PATRIC" id="fig|1503.3.peg.2216"/>
<dbReference type="EMBL" id="LGSS01000046">
    <property type="protein sequence ID" value="KNF06957.1"/>
    <property type="molecule type" value="Genomic_DNA"/>
</dbReference>
<evidence type="ECO:0000256" key="5">
    <source>
        <dbReference type="ARBA" id="ARBA00022857"/>
    </source>
</evidence>
<dbReference type="InterPro" id="IPR033878">
    <property type="entry name" value="NfsB-like"/>
</dbReference>
<proteinExistence type="inferred from homology"/>
<dbReference type="PANTHER" id="PTHR23026">
    <property type="entry name" value="NADPH NITROREDUCTASE"/>
    <property type="match status" value="1"/>
</dbReference>
<comment type="cofactor">
    <cofactor evidence="1">
        <name>FMN</name>
        <dbReference type="ChEBI" id="CHEBI:58210"/>
    </cofactor>
</comment>
<dbReference type="PANTHER" id="PTHR23026:SF125">
    <property type="entry name" value="OXYGEN-INSENSITIVE NAD(P)H NITROREDUCTASE"/>
    <property type="match status" value="1"/>
</dbReference>
<evidence type="ECO:0000313" key="10">
    <source>
        <dbReference type="Proteomes" id="UP000037267"/>
    </source>
</evidence>
<dbReference type="InterPro" id="IPR050627">
    <property type="entry name" value="Nitroreductase/BluB"/>
</dbReference>
<keyword evidence="3" id="KW-0285">Flavoprotein</keyword>
<dbReference type="AlphaFoldDB" id="A0A0L0W660"/>
<evidence type="ECO:0000256" key="6">
    <source>
        <dbReference type="ARBA" id="ARBA00023002"/>
    </source>
</evidence>
<evidence type="ECO:0000256" key="3">
    <source>
        <dbReference type="ARBA" id="ARBA00022630"/>
    </source>
</evidence>
<dbReference type="STRING" id="1503.CLPU_46c00010"/>
<gene>
    <name evidence="9" type="ORF">CLPU_46c00010</name>
</gene>
<comment type="caution">
    <text evidence="9">The sequence shown here is derived from an EMBL/GenBank/DDBJ whole genome shotgun (WGS) entry which is preliminary data.</text>
</comment>